<accession>A0ABP8RZB9</accession>
<dbReference type="Gene3D" id="3.90.1150.10">
    <property type="entry name" value="Aspartate Aminotransferase, domain 1"/>
    <property type="match status" value="1"/>
</dbReference>
<evidence type="ECO:0000313" key="1">
    <source>
        <dbReference type="EMBL" id="GAA4554464.1"/>
    </source>
</evidence>
<comment type="caution">
    <text evidence="1">The sequence shown here is derived from an EMBL/GenBank/DDBJ whole genome shotgun (WGS) entry which is preliminary data.</text>
</comment>
<dbReference type="Proteomes" id="UP001501598">
    <property type="component" value="Unassembled WGS sequence"/>
</dbReference>
<dbReference type="InterPro" id="IPR015422">
    <property type="entry name" value="PyrdxlP-dep_Trfase_small"/>
</dbReference>
<evidence type="ECO:0000313" key="2">
    <source>
        <dbReference type="Proteomes" id="UP001501598"/>
    </source>
</evidence>
<protein>
    <submittedName>
        <fullName evidence="1">Uncharacterized protein</fullName>
    </submittedName>
</protein>
<dbReference type="RefSeq" id="WP_345424081.1">
    <property type="nucleotide sequence ID" value="NZ_BAABGT010000083.1"/>
</dbReference>
<keyword evidence="2" id="KW-1185">Reference proteome</keyword>
<organism evidence="1 2">
    <name type="scientific">Pseudonocardia xishanensis</name>
    <dbReference type="NCBI Taxonomy" id="630995"/>
    <lineage>
        <taxon>Bacteria</taxon>
        <taxon>Bacillati</taxon>
        <taxon>Actinomycetota</taxon>
        <taxon>Actinomycetes</taxon>
        <taxon>Pseudonocardiales</taxon>
        <taxon>Pseudonocardiaceae</taxon>
        <taxon>Pseudonocardia</taxon>
    </lineage>
</organism>
<sequence>MIGLAQKPSATDQLDRWFEGAVDRFRSRTPRSSAAFDEASRLIPGGVIPGTPDSVVPLPFNDPDGAETLDFGLHWTETPVTDFDTTQASDREVISRLILNLYNEGFLMFRAGTDTLTAAMTHDDVDSVLRALDASLRESGLGG</sequence>
<name>A0ABP8RZB9_9PSEU</name>
<reference evidence="2" key="1">
    <citation type="journal article" date="2019" name="Int. J. Syst. Evol. Microbiol.">
        <title>The Global Catalogue of Microorganisms (GCM) 10K type strain sequencing project: providing services to taxonomists for standard genome sequencing and annotation.</title>
        <authorList>
            <consortium name="The Broad Institute Genomics Platform"/>
            <consortium name="The Broad Institute Genome Sequencing Center for Infectious Disease"/>
            <person name="Wu L."/>
            <person name="Ma J."/>
        </authorList>
    </citation>
    <scope>NUCLEOTIDE SEQUENCE [LARGE SCALE GENOMIC DNA]</scope>
    <source>
        <strain evidence="2">JCM 17906</strain>
    </source>
</reference>
<gene>
    <name evidence="1" type="ORF">GCM10023175_52440</name>
</gene>
<dbReference type="EMBL" id="BAABGT010000083">
    <property type="protein sequence ID" value="GAA4554464.1"/>
    <property type="molecule type" value="Genomic_DNA"/>
</dbReference>
<proteinExistence type="predicted"/>